<reference evidence="1" key="1">
    <citation type="submission" date="2020-11" db="EMBL/GenBank/DDBJ databases">
        <authorList>
            <person name="Tran Van P."/>
        </authorList>
    </citation>
    <scope>NUCLEOTIDE SEQUENCE</scope>
</reference>
<proteinExistence type="predicted"/>
<accession>A0A7R9IKA7</accession>
<name>A0A7R9IKA7_9NEOP</name>
<evidence type="ECO:0000313" key="1">
    <source>
        <dbReference type="EMBL" id="CAD7459935.1"/>
    </source>
</evidence>
<gene>
    <name evidence="1" type="ORF">TTEB3V08_LOCUS7881</name>
</gene>
<protein>
    <submittedName>
        <fullName evidence="1">Uncharacterized protein</fullName>
    </submittedName>
</protein>
<organism evidence="1">
    <name type="scientific">Timema tahoe</name>
    <dbReference type="NCBI Taxonomy" id="61484"/>
    <lineage>
        <taxon>Eukaryota</taxon>
        <taxon>Metazoa</taxon>
        <taxon>Ecdysozoa</taxon>
        <taxon>Arthropoda</taxon>
        <taxon>Hexapoda</taxon>
        <taxon>Insecta</taxon>
        <taxon>Pterygota</taxon>
        <taxon>Neoptera</taxon>
        <taxon>Polyneoptera</taxon>
        <taxon>Phasmatodea</taxon>
        <taxon>Timematodea</taxon>
        <taxon>Timematoidea</taxon>
        <taxon>Timematidae</taxon>
        <taxon>Timema</taxon>
    </lineage>
</organism>
<sequence>MSCLCSIPSPVSYSPGCFHCQYLLQWLNGLRRHSRVSTRLQMTRSGFESRSGLLEKAHNITHDHEINSRTVKLTQFTSTGRSGFKSRKNVLYVVHDDMALKEVREWQQFRKHCTVNKCPLVCSPVRMKACSPCLTKPRRPKIGLTAGLLRKLSMWRCSNTFLVRQLTFRW</sequence>
<dbReference type="AlphaFoldDB" id="A0A7R9IKA7"/>
<dbReference type="EMBL" id="OE003260">
    <property type="protein sequence ID" value="CAD7459935.1"/>
    <property type="molecule type" value="Genomic_DNA"/>
</dbReference>